<dbReference type="PANTHER" id="PTHR37422">
    <property type="entry name" value="TEICHURONIC ACID BIOSYNTHESIS PROTEIN TUAE"/>
    <property type="match status" value="1"/>
</dbReference>
<feature type="transmembrane region" description="Helical" evidence="5">
    <location>
        <begin position="361"/>
        <end position="380"/>
    </location>
</feature>
<feature type="transmembrane region" description="Helical" evidence="5">
    <location>
        <begin position="20"/>
        <end position="47"/>
    </location>
</feature>
<keyword evidence="4 5" id="KW-0472">Membrane</keyword>
<feature type="transmembrane region" description="Helical" evidence="5">
    <location>
        <begin position="87"/>
        <end position="106"/>
    </location>
</feature>
<protein>
    <submittedName>
        <fullName evidence="7">O-Antigen polymerase</fullName>
    </submittedName>
</protein>
<dbReference type="AlphaFoldDB" id="A0A0A0BIY8"/>
<comment type="caution">
    <text evidence="7">The sequence shown here is derived from an EMBL/GenBank/DDBJ whole genome shotgun (WGS) entry which is preliminary data.</text>
</comment>
<feature type="transmembrane region" description="Helical" evidence="5">
    <location>
        <begin position="115"/>
        <end position="135"/>
    </location>
</feature>
<feature type="transmembrane region" description="Helical" evidence="5">
    <location>
        <begin position="386"/>
        <end position="408"/>
    </location>
</feature>
<evidence type="ECO:0000259" key="6">
    <source>
        <dbReference type="Pfam" id="PF04932"/>
    </source>
</evidence>
<dbReference type="PANTHER" id="PTHR37422:SF13">
    <property type="entry name" value="LIPOPOLYSACCHARIDE BIOSYNTHESIS PROTEIN PA4999-RELATED"/>
    <property type="match status" value="1"/>
</dbReference>
<reference evidence="7 8" key="1">
    <citation type="submission" date="2014-09" db="EMBL/GenBank/DDBJ databases">
        <authorList>
            <person name="Grob C."/>
            <person name="Taubert M."/>
            <person name="Howat A.M."/>
            <person name="Burns O.J."/>
            <person name="Dixon J.L."/>
            <person name="Chen Y."/>
            <person name="Murrell J.C."/>
        </authorList>
    </citation>
    <scope>NUCLEOTIDE SEQUENCE [LARGE SCALE GENOMIC DNA]</scope>
    <source>
        <strain evidence="7">L4</strain>
    </source>
</reference>
<evidence type="ECO:0000256" key="2">
    <source>
        <dbReference type="ARBA" id="ARBA00022692"/>
    </source>
</evidence>
<sequence>MTHPQSRVLHHAETIIPWLLPALLLFSRALADTTVVFIGLLFLYHSYQGKSWDWLNQAWFRLALLFWAYIVLVNLPLSVSFDESLKYALTFIRWPLFAAALAYWLFVSPQRQKQFLLSLVVVTVFVIADTAWQYFYHVDWFGIERFTEVRLTGPFRNPVPGTLMLRVWFIALFAIQLWQLRHLSPWFKVQMYPLGLLLGLAFMFITGERMALILFFAGSVMISSALFIHYREYRSRLLMTFLAIGGVFYLIMLSSPDMTARSVTSISDKLAAFWKSDYGQVFSAAWQAWQQNLWLGSGIHTYQLTCEQLGLFADSTMQCTHPHNLYLQLGAETGLIGVSLFILLLVGIYLAALMRLIERQAWLTATQSFVVLTVSFWPLTGGISVLNNWVGALVWLGVGWVLAVSVILQPKPFQPKVA</sequence>
<evidence type="ECO:0000256" key="3">
    <source>
        <dbReference type="ARBA" id="ARBA00022989"/>
    </source>
</evidence>
<feature type="domain" description="O-antigen ligase-related" evidence="6">
    <location>
        <begin position="195"/>
        <end position="342"/>
    </location>
</feature>
<accession>A0A0A0BIY8</accession>
<feature type="transmembrane region" description="Helical" evidence="5">
    <location>
        <begin position="155"/>
        <end position="175"/>
    </location>
</feature>
<feature type="transmembrane region" description="Helical" evidence="5">
    <location>
        <begin position="211"/>
        <end position="230"/>
    </location>
</feature>
<dbReference type="InterPro" id="IPR051533">
    <property type="entry name" value="WaaL-like"/>
</dbReference>
<dbReference type="STRING" id="392484.LP43_0354"/>
<dbReference type="GO" id="GO:0016020">
    <property type="term" value="C:membrane"/>
    <property type="evidence" value="ECO:0007669"/>
    <property type="project" value="UniProtKB-SubCell"/>
</dbReference>
<keyword evidence="2 5" id="KW-0812">Transmembrane</keyword>
<gene>
    <name evidence="7" type="ORF">LP43_0354</name>
</gene>
<evidence type="ECO:0000313" key="8">
    <source>
        <dbReference type="Proteomes" id="UP000029999"/>
    </source>
</evidence>
<comment type="subcellular location">
    <subcellularLocation>
        <location evidence="1">Membrane</location>
        <topology evidence="1">Multi-pass membrane protein</topology>
    </subcellularLocation>
</comment>
<dbReference type="Proteomes" id="UP000029999">
    <property type="component" value="Unassembled WGS sequence"/>
</dbReference>
<dbReference type="InterPro" id="IPR007016">
    <property type="entry name" value="O-antigen_ligase-rel_domated"/>
</dbReference>
<dbReference type="Pfam" id="PF04932">
    <property type="entry name" value="Wzy_C"/>
    <property type="match status" value="1"/>
</dbReference>
<evidence type="ECO:0000256" key="4">
    <source>
        <dbReference type="ARBA" id="ARBA00023136"/>
    </source>
</evidence>
<feature type="transmembrane region" description="Helical" evidence="5">
    <location>
        <begin position="237"/>
        <end position="255"/>
    </location>
</feature>
<feature type="transmembrane region" description="Helical" evidence="5">
    <location>
        <begin position="334"/>
        <end position="354"/>
    </location>
</feature>
<name>A0A0A0BIY8_9GAMM</name>
<proteinExistence type="predicted"/>
<feature type="transmembrane region" description="Helical" evidence="5">
    <location>
        <begin position="187"/>
        <end position="205"/>
    </location>
</feature>
<feature type="transmembrane region" description="Helical" evidence="5">
    <location>
        <begin position="59"/>
        <end position="81"/>
    </location>
</feature>
<evidence type="ECO:0000313" key="7">
    <source>
        <dbReference type="EMBL" id="KGM07936.1"/>
    </source>
</evidence>
<evidence type="ECO:0000256" key="5">
    <source>
        <dbReference type="SAM" id="Phobius"/>
    </source>
</evidence>
<evidence type="ECO:0000256" key="1">
    <source>
        <dbReference type="ARBA" id="ARBA00004141"/>
    </source>
</evidence>
<organism evidence="7 8">
    <name type="scientific">Methylophaga thiooxydans</name>
    <dbReference type="NCBI Taxonomy" id="392484"/>
    <lineage>
        <taxon>Bacteria</taxon>
        <taxon>Pseudomonadati</taxon>
        <taxon>Pseudomonadota</taxon>
        <taxon>Gammaproteobacteria</taxon>
        <taxon>Thiotrichales</taxon>
        <taxon>Piscirickettsiaceae</taxon>
        <taxon>Methylophaga</taxon>
    </lineage>
</organism>
<dbReference type="EMBL" id="JRQD01000001">
    <property type="protein sequence ID" value="KGM07936.1"/>
    <property type="molecule type" value="Genomic_DNA"/>
</dbReference>
<keyword evidence="3 5" id="KW-1133">Transmembrane helix</keyword>
<dbReference type="RefSeq" id="WP_036311342.1">
    <property type="nucleotide sequence ID" value="NZ_JRQD01000001.1"/>
</dbReference>